<feature type="chain" id="PRO_5036206858" evidence="5">
    <location>
        <begin position="25"/>
        <end position="354"/>
    </location>
</feature>
<dbReference type="AlphaFoldDB" id="A0A7M7G5H1"/>
<evidence type="ECO:0000313" key="6">
    <source>
        <dbReference type="EnsemblMetazoa" id="XP_001600313"/>
    </source>
</evidence>
<dbReference type="GO" id="GO:0005615">
    <property type="term" value="C:extracellular space"/>
    <property type="evidence" value="ECO:0007669"/>
    <property type="project" value="TreeGrafter"/>
</dbReference>
<keyword evidence="7" id="KW-1185">Reference proteome</keyword>
<dbReference type="EnsemblMetazoa" id="XM_003428059">
    <property type="protein sequence ID" value="XP_003428107"/>
    <property type="gene ID" value="LOC100115646"/>
</dbReference>
<keyword evidence="3" id="KW-0677">Repeat</keyword>
<keyword evidence="1" id="KW-0433">Leucine-rich repeat</keyword>
<feature type="signal peptide" evidence="5">
    <location>
        <begin position="1"/>
        <end position="24"/>
    </location>
</feature>
<dbReference type="InterPro" id="IPR032675">
    <property type="entry name" value="LRR_dom_sf"/>
</dbReference>
<evidence type="ECO:0000256" key="3">
    <source>
        <dbReference type="ARBA" id="ARBA00022737"/>
    </source>
</evidence>
<dbReference type="SMR" id="A0A7M7G5H1"/>
<dbReference type="OrthoDB" id="694479at2759"/>
<dbReference type="EnsemblMetazoa" id="XM_001600263">
    <property type="protein sequence ID" value="XP_001600313"/>
    <property type="gene ID" value="LOC100115646"/>
</dbReference>
<evidence type="ECO:0000256" key="2">
    <source>
        <dbReference type="ARBA" id="ARBA00022729"/>
    </source>
</evidence>
<dbReference type="EnsemblMetazoa" id="XM_008216350">
    <property type="protein sequence ID" value="XP_008214572"/>
    <property type="gene ID" value="LOC100115646"/>
</dbReference>
<name>A0A7M7G5H1_NASVI</name>
<dbReference type="SUPFAM" id="SSF52058">
    <property type="entry name" value="L domain-like"/>
    <property type="match status" value="1"/>
</dbReference>
<keyword evidence="4" id="KW-1133">Transmembrane helix</keyword>
<organism evidence="6 7">
    <name type="scientific">Nasonia vitripennis</name>
    <name type="common">Parasitic wasp</name>
    <dbReference type="NCBI Taxonomy" id="7425"/>
    <lineage>
        <taxon>Eukaryota</taxon>
        <taxon>Metazoa</taxon>
        <taxon>Ecdysozoa</taxon>
        <taxon>Arthropoda</taxon>
        <taxon>Hexapoda</taxon>
        <taxon>Insecta</taxon>
        <taxon>Pterygota</taxon>
        <taxon>Neoptera</taxon>
        <taxon>Endopterygota</taxon>
        <taxon>Hymenoptera</taxon>
        <taxon>Apocrita</taxon>
        <taxon>Proctotrupomorpha</taxon>
        <taxon>Chalcidoidea</taxon>
        <taxon>Pteromalidae</taxon>
        <taxon>Pteromalinae</taxon>
        <taxon>Nasonia</taxon>
    </lineage>
</organism>
<dbReference type="Pfam" id="PF13855">
    <property type="entry name" value="LRR_8"/>
    <property type="match status" value="2"/>
</dbReference>
<dbReference type="SMART" id="SM00369">
    <property type="entry name" value="LRR_TYP"/>
    <property type="match status" value="4"/>
</dbReference>
<dbReference type="KEGG" id="nvi:100115646"/>
<dbReference type="PANTHER" id="PTHR24373:SF261">
    <property type="entry name" value="VASORIN"/>
    <property type="match status" value="1"/>
</dbReference>
<evidence type="ECO:0000313" key="7">
    <source>
        <dbReference type="Proteomes" id="UP000002358"/>
    </source>
</evidence>
<evidence type="ECO:0000256" key="1">
    <source>
        <dbReference type="ARBA" id="ARBA00022614"/>
    </source>
</evidence>
<reference evidence="6" key="1">
    <citation type="submission" date="2021-01" db="UniProtKB">
        <authorList>
            <consortium name="EnsemblMetazoa"/>
        </authorList>
    </citation>
    <scope>IDENTIFICATION</scope>
</reference>
<dbReference type="InParanoid" id="A0A7M7G5H1"/>
<dbReference type="PANTHER" id="PTHR24373">
    <property type="entry name" value="SLIT RELATED LEUCINE-RICH REPEAT NEURONAL PROTEIN"/>
    <property type="match status" value="1"/>
</dbReference>
<dbReference type="PROSITE" id="PS51450">
    <property type="entry name" value="LRR"/>
    <property type="match status" value="2"/>
</dbReference>
<dbReference type="Gene3D" id="3.80.10.10">
    <property type="entry name" value="Ribonuclease Inhibitor"/>
    <property type="match status" value="1"/>
</dbReference>
<proteinExistence type="predicted"/>
<keyword evidence="2 5" id="KW-0732">Signal</keyword>
<gene>
    <name evidence="6" type="primary">100115646</name>
</gene>
<keyword evidence="4" id="KW-0472">Membrane</keyword>
<evidence type="ECO:0000256" key="5">
    <source>
        <dbReference type="SAM" id="SignalP"/>
    </source>
</evidence>
<keyword evidence="4" id="KW-0812">Transmembrane</keyword>
<evidence type="ECO:0000256" key="4">
    <source>
        <dbReference type="SAM" id="Phobius"/>
    </source>
</evidence>
<dbReference type="InterPro" id="IPR003591">
    <property type="entry name" value="Leu-rich_rpt_typical-subtyp"/>
</dbReference>
<sequence>MLASGAMNLLALLLLLLVGGQVSSAGAGSMILMDPEVPLKKCRYSRAYGMFQAQCRDLKLNDIPPNLQSSIEILDASENRIRELRNDSLSRYSSLKFLYIQDNFVQQVAEGAFQPTYYLEVLNLSDNGLFELPRSLFQLQSLRNLYVNSNKLGDSSFNVSGVRSPLNWLHASNNQLTRMPRLAPLAMLTKLNLSHNHISRLSSEDIAPLCSLQQLDLTGNPLKFSENNCECHEFNKWIKKRNIQLIPKPQLECPSSLRDRCSLIEFSNRTMSLYSGCVTNLRDKAEAQKARSTWIWIASCIGAFVSCICVAFCCLQKRNRNKRQRLKEQEIHAANNANTEQLLNKDKEIAHEQS</sequence>
<dbReference type="Proteomes" id="UP000002358">
    <property type="component" value="Chromosome 4"/>
</dbReference>
<feature type="transmembrane region" description="Helical" evidence="4">
    <location>
        <begin position="294"/>
        <end position="315"/>
    </location>
</feature>
<dbReference type="InterPro" id="IPR050328">
    <property type="entry name" value="Dev_Immune_Receptor"/>
</dbReference>
<accession>A0A7M7G5H1</accession>
<dbReference type="GO" id="GO:0031012">
    <property type="term" value="C:extracellular matrix"/>
    <property type="evidence" value="ECO:0007669"/>
    <property type="project" value="TreeGrafter"/>
</dbReference>
<protein>
    <submittedName>
        <fullName evidence="6">Uncharacterized protein</fullName>
    </submittedName>
</protein>
<dbReference type="InterPro" id="IPR001611">
    <property type="entry name" value="Leu-rich_rpt"/>
</dbReference>